<reference evidence="2 3" key="1">
    <citation type="submission" date="2018-10" db="EMBL/GenBank/DDBJ databases">
        <title>Genomic Encyclopedia of Archaeal and Bacterial Type Strains, Phase II (KMG-II): from individual species to whole genera.</title>
        <authorList>
            <person name="Goeker M."/>
        </authorList>
    </citation>
    <scope>NUCLEOTIDE SEQUENCE [LARGE SCALE GENOMIC DNA]</scope>
    <source>
        <strain evidence="2 3">DSM 19624</strain>
    </source>
</reference>
<evidence type="ECO:0000313" key="3">
    <source>
        <dbReference type="Proteomes" id="UP000273898"/>
    </source>
</evidence>
<evidence type="ECO:0000313" key="2">
    <source>
        <dbReference type="EMBL" id="RLJ77006.1"/>
    </source>
</evidence>
<accession>A0A497Y4P6</accession>
<dbReference type="Proteomes" id="UP000273898">
    <property type="component" value="Unassembled WGS sequence"/>
</dbReference>
<proteinExistence type="predicted"/>
<dbReference type="AlphaFoldDB" id="A0A497Y4P6"/>
<comment type="caution">
    <text evidence="2">The sequence shown here is derived from an EMBL/GenBank/DDBJ whole genome shotgun (WGS) entry which is preliminary data.</text>
</comment>
<sequence length="55" mass="6114">MKVDFKKLEVKELTLVEKKNIVGGIWQVFAAIGGLVYLAGEVAESAGRAYRKEFL</sequence>
<feature type="transmembrane region" description="Helical" evidence="1">
    <location>
        <begin position="21"/>
        <end position="40"/>
    </location>
</feature>
<evidence type="ECO:0000256" key="1">
    <source>
        <dbReference type="SAM" id="Phobius"/>
    </source>
</evidence>
<organism evidence="2 3">
    <name type="scientific">Pedobacter alluvionis</name>
    <dbReference type="NCBI Taxonomy" id="475253"/>
    <lineage>
        <taxon>Bacteria</taxon>
        <taxon>Pseudomonadati</taxon>
        <taxon>Bacteroidota</taxon>
        <taxon>Sphingobacteriia</taxon>
        <taxon>Sphingobacteriales</taxon>
        <taxon>Sphingobacteriaceae</taxon>
        <taxon>Pedobacter</taxon>
    </lineage>
</organism>
<keyword evidence="1" id="KW-0812">Transmembrane</keyword>
<keyword evidence="1" id="KW-0472">Membrane</keyword>
<protein>
    <submittedName>
        <fullName evidence="2">Uncharacterized protein</fullName>
    </submittedName>
</protein>
<gene>
    <name evidence="2" type="ORF">BCL90_2066</name>
</gene>
<dbReference type="EMBL" id="RCCK01000011">
    <property type="protein sequence ID" value="RLJ77006.1"/>
    <property type="molecule type" value="Genomic_DNA"/>
</dbReference>
<keyword evidence="1" id="KW-1133">Transmembrane helix</keyword>
<dbReference type="RefSeq" id="WP_166792118.1">
    <property type="nucleotide sequence ID" value="NZ_RCCK01000011.1"/>
</dbReference>
<name>A0A497Y4P6_9SPHI</name>